<keyword evidence="2" id="KW-1185">Reference proteome</keyword>
<evidence type="ECO:0000313" key="2">
    <source>
        <dbReference type="Proteomes" id="UP000319852"/>
    </source>
</evidence>
<dbReference type="AlphaFoldDB" id="A0A517MW13"/>
<sequence>MCAFHHPSSHLELRMLLPLRFLLPTRLNLRSVVAVLKKSANFLRLISDVETRLLMSPGSRLRAVNGRPTESRLQKLGIVGVGATHFHSQLNAASACGNRPLGTQLSTIHRISSGTPPHPETILASLRQRFTNSTECLSVSHAPAGKLCAICIKCLLRSIFGSNDARRFLSRTRVRLLSIKRLFWGPISHVWRRLSSPLATAHLLDFSDSEAAWAAFVANKLAQEPPNVNIFSLLCHRKHLRAGR</sequence>
<proteinExistence type="predicted"/>
<organism evidence="1 2">
    <name type="scientific">Adhaeretor mobilis</name>
    <dbReference type="NCBI Taxonomy" id="1930276"/>
    <lineage>
        <taxon>Bacteria</taxon>
        <taxon>Pseudomonadati</taxon>
        <taxon>Planctomycetota</taxon>
        <taxon>Planctomycetia</taxon>
        <taxon>Pirellulales</taxon>
        <taxon>Lacipirellulaceae</taxon>
        <taxon>Adhaeretor</taxon>
    </lineage>
</organism>
<name>A0A517MW13_9BACT</name>
<protein>
    <submittedName>
        <fullName evidence="1">Uncharacterized protein</fullName>
    </submittedName>
</protein>
<reference evidence="1 2" key="1">
    <citation type="submission" date="2019-02" db="EMBL/GenBank/DDBJ databases">
        <title>Deep-cultivation of Planctomycetes and their phenomic and genomic characterization uncovers novel biology.</title>
        <authorList>
            <person name="Wiegand S."/>
            <person name="Jogler M."/>
            <person name="Boedeker C."/>
            <person name="Pinto D."/>
            <person name="Vollmers J."/>
            <person name="Rivas-Marin E."/>
            <person name="Kohn T."/>
            <person name="Peeters S.H."/>
            <person name="Heuer A."/>
            <person name="Rast P."/>
            <person name="Oberbeckmann S."/>
            <person name="Bunk B."/>
            <person name="Jeske O."/>
            <person name="Meyerdierks A."/>
            <person name="Storesund J.E."/>
            <person name="Kallscheuer N."/>
            <person name="Luecker S."/>
            <person name="Lage O.M."/>
            <person name="Pohl T."/>
            <person name="Merkel B.J."/>
            <person name="Hornburger P."/>
            <person name="Mueller R.-W."/>
            <person name="Bruemmer F."/>
            <person name="Labrenz M."/>
            <person name="Spormann A.M."/>
            <person name="Op den Camp H."/>
            <person name="Overmann J."/>
            <person name="Amann R."/>
            <person name="Jetten M.S.M."/>
            <person name="Mascher T."/>
            <person name="Medema M.H."/>
            <person name="Devos D.P."/>
            <person name="Kaster A.-K."/>
            <person name="Ovreas L."/>
            <person name="Rohde M."/>
            <person name="Galperin M.Y."/>
            <person name="Jogler C."/>
        </authorList>
    </citation>
    <scope>NUCLEOTIDE SEQUENCE [LARGE SCALE GENOMIC DNA]</scope>
    <source>
        <strain evidence="1 2">HG15A2</strain>
    </source>
</reference>
<accession>A0A517MW13</accession>
<dbReference type="KEGG" id="amob:HG15A2_23560"/>
<dbReference type="EMBL" id="CP036263">
    <property type="protein sequence ID" value="QDS99066.1"/>
    <property type="molecule type" value="Genomic_DNA"/>
</dbReference>
<gene>
    <name evidence="1" type="ORF">HG15A2_23560</name>
</gene>
<evidence type="ECO:0000313" key="1">
    <source>
        <dbReference type="EMBL" id="QDS99066.1"/>
    </source>
</evidence>
<dbReference type="Proteomes" id="UP000319852">
    <property type="component" value="Chromosome"/>
</dbReference>